<protein>
    <submittedName>
        <fullName evidence="1">DUF1259 domain-containing protein</fullName>
    </submittedName>
</protein>
<evidence type="ECO:0000313" key="1">
    <source>
        <dbReference type="EMBL" id="NMH97044.1"/>
    </source>
</evidence>
<accession>A0ABX1S646</accession>
<sequence>MTGQELNRVLARSEQDRTVNVTAIHKHLQDETPRLWWIHYAGYGDRSPSPAPCMPRSPSPACP</sequence>
<dbReference type="Pfam" id="PF07485">
    <property type="entry name" value="DUF1529"/>
    <property type="match status" value="1"/>
</dbReference>
<evidence type="ECO:0000313" key="2">
    <source>
        <dbReference type="Proteomes" id="UP000820669"/>
    </source>
</evidence>
<proteinExistence type="predicted"/>
<gene>
    <name evidence="1" type="ORF">HF526_06885</name>
</gene>
<name>A0ABX1S646_9PSEU</name>
<comment type="caution">
    <text evidence="1">The sequence shown here is derived from an EMBL/GenBank/DDBJ whole genome shotgun (WGS) entry which is preliminary data.</text>
</comment>
<dbReference type="InterPro" id="IPR011094">
    <property type="entry name" value="Uncharacterised_LppY/LpqO"/>
</dbReference>
<dbReference type="EMBL" id="JAAXLA010000008">
    <property type="protein sequence ID" value="NMH97044.1"/>
    <property type="molecule type" value="Genomic_DNA"/>
</dbReference>
<keyword evidence="2" id="KW-1185">Reference proteome</keyword>
<organism evidence="1 2">
    <name type="scientific">Pseudonocardia acidicola</name>
    <dbReference type="NCBI Taxonomy" id="2724939"/>
    <lineage>
        <taxon>Bacteria</taxon>
        <taxon>Bacillati</taxon>
        <taxon>Actinomycetota</taxon>
        <taxon>Actinomycetes</taxon>
        <taxon>Pseudonocardiales</taxon>
        <taxon>Pseudonocardiaceae</taxon>
        <taxon>Pseudonocardia</taxon>
    </lineage>
</organism>
<reference evidence="1 2" key="1">
    <citation type="submission" date="2020-04" db="EMBL/GenBank/DDBJ databases">
        <authorList>
            <person name="Klaysubun C."/>
            <person name="Duangmal K."/>
            <person name="Lipun K."/>
        </authorList>
    </citation>
    <scope>NUCLEOTIDE SEQUENCE [LARGE SCALE GENOMIC DNA]</scope>
    <source>
        <strain evidence="1 2">K10HN5</strain>
    </source>
</reference>
<dbReference type="Proteomes" id="UP000820669">
    <property type="component" value="Unassembled WGS sequence"/>
</dbReference>